<accession>A0A7R8Z3K9</accession>
<evidence type="ECO:0000256" key="12">
    <source>
        <dbReference type="SAM" id="Coils"/>
    </source>
</evidence>
<feature type="compositionally biased region" description="Low complexity" evidence="13">
    <location>
        <begin position="477"/>
        <end position="487"/>
    </location>
</feature>
<keyword evidence="4" id="KW-0963">Cytoplasm</keyword>
<evidence type="ECO:0000256" key="10">
    <source>
        <dbReference type="ARBA" id="ARBA00023273"/>
    </source>
</evidence>
<evidence type="ECO:0000256" key="6">
    <source>
        <dbReference type="ARBA" id="ARBA00022771"/>
    </source>
</evidence>
<dbReference type="PROSITE" id="PS00028">
    <property type="entry name" value="ZINC_FINGER_C2H2_1"/>
    <property type="match status" value="1"/>
</dbReference>
<keyword evidence="5" id="KW-0479">Metal-binding</keyword>
<keyword evidence="9" id="KW-0206">Cytoskeleton</keyword>
<dbReference type="InParanoid" id="A0A7R8Z3K9"/>
<dbReference type="PROSITE" id="PS50157">
    <property type="entry name" value="ZINC_FINGER_C2H2_2"/>
    <property type="match status" value="1"/>
</dbReference>
<dbReference type="OMA" id="TWQAFES"/>
<evidence type="ECO:0000256" key="5">
    <source>
        <dbReference type="ARBA" id="ARBA00022723"/>
    </source>
</evidence>
<feature type="compositionally biased region" description="Basic and acidic residues" evidence="13">
    <location>
        <begin position="528"/>
        <end position="542"/>
    </location>
</feature>
<evidence type="ECO:0000256" key="1">
    <source>
        <dbReference type="ARBA" id="ARBA00004114"/>
    </source>
</evidence>
<gene>
    <name evidence="15" type="ORF">HERILL_LOCUS14476</name>
</gene>
<evidence type="ECO:0000256" key="7">
    <source>
        <dbReference type="ARBA" id="ARBA00022833"/>
    </source>
</evidence>
<feature type="domain" description="C2H2-type" evidence="14">
    <location>
        <begin position="146"/>
        <end position="170"/>
    </location>
</feature>
<dbReference type="FunCoup" id="A0A7R8Z3K9">
    <property type="interactions" value="28"/>
</dbReference>
<dbReference type="Gene3D" id="3.30.160.60">
    <property type="entry name" value="Classic Zinc Finger"/>
    <property type="match status" value="1"/>
</dbReference>
<dbReference type="OrthoDB" id="515971at2759"/>
<dbReference type="PANTHER" id="PTHR21502:SF3">
    <property type="entry name" value="CILIUM ASSEMBLY PROTEIN DZIP1L"/>
    <property type="match status" value="1"/>
</dbReference>
<dbReference type="InterPro" id="IPR058883">
    <property type="entry name" value="DZIP1_dom"/>
</dbReference>
<sequence length="806" mass="91806">MDYSWKHDYPQIARDAGFKLKQIKEGELDWRLLGTIDVDNLVRNQRLERLDTLIHHVANAPLAKILDSNVLDSGVVKYFHLAQLSVQYLLFCKGFLDETLTGVRSTLRTLRTENIELKELNKETNDELLKLHKKLQKIEDINQIVYPCSLCPKNFISNEMLDTHIKRKHAKGAGKTAVENDTNLINTIKLELEIKHLKERLNIAEREIREKQNSNRKDIIVTKEMKIDSSTITSIEHQTCTVATQTDISTRNIGIQSNLEEPKELDESDDSNKHFRQEIISELHEKLAGFEEWKKKEALDSEQSINLIKTKVNDMLNAVDQKLKEIQESGKVSDENIQTGITEADLKEMQRMFSENLTKICKESELKLNNAIKTFEIGYKSKLEGLESLIERYEGSLQMAAEKVKKRDEIVIPVEKYDRNIESSKPASIMDVRSSKPVSIQSVTQVREVTAYKGTDSEEEPSEKMSPQVPSTRTVFQEESLQLSSLEENSEESESKSSEDLKQSMRVSNEDASRSIPRSKTAAKPSKRKESEEKVVKRDKPDPQTIRQSAIKLFRKRLRIFGIGSNTKTISKHSKDEVTEMLIERRNTFRKKHPNYFATRNKLKETVNKLAKERIQCTQQVPSPKFTMRTSAISKRDESHPHNRKDLTVLANVHSIQSSGSERDDLPEKGSIKGKEDGQEPSTPKSEKKDMDQFKARLERILASPIRKPIVHVRTSTPSQILTTPAPVEAQSNSSLKKPIPTPRKKVMFDINSSDNGSNHDKAEKLPATVLEAKESESDQSDSELMSIALKRKDSSEASSLSSLLK</sequence>
<dbReference type="PANTHER" id="PTHR21502">
    <property type="entry name" value="ZINC FINGER PROTEIN DZIP1"/>
    <property type="match status" value="1"/>
</dbReference>
<reference evidence="15 16" key="1">
    <citation type="submission" date="2020-11" db="EMBL/GenBank/DDBJ databases">
        <authorList>
            <person name="Wallbank WR R."/>
            <person name="Pardo Diaz C."/>
            <person name="Kozak K."/>
            <person name="Martin S."/>
            <person name="Jiggins C."/>
            <person name="Moest M."/>
            <person name="Warren A I."/>
            <person name="Generalovic N T."/>
            <person name="Byers J.R.P. K."/>
            <person name="Montejo-Kovacevich G."/>
            <person name="Yen C E."/>
        </authorList>
    </citation>
    <scope>NUCLEOTIDE SEQUENCE [LARGE SCALE GENOMIC DNA]</scope>
</reference>
<feature type="region of interest" description="Disordered" evidence="13">
    <location>
        <begin position="711"/>
        <end position="806"/>
    </location>
</feature>
<feature type="compositionally biased region" description="Basic and acidic residues" evidence="13">
    <location>
        <begin position="634"/>
        <end position="647"/>
    </location>
</feature>
<evidence type="ECO:0000256" key="11">
    <source>
        <dbReference type="PROSITE-ProRule" id="PRU00042"/>
    </source>
</evidence>
<evidence type="ECO:0000256" key="9">
    <source>
        <dbReference type="ARBA" id="ARBA00023212"/>
    </source>
</evidence>
<dbReference type="GO" id="GO:0005737">
    <property type="term" value="C:cytoplasm"/>
    <property type="evidence" value="ECO:0007669"/>
    <property type="project" value="TreeGrafter"/>
</dbReference>
<evidence type="ECO:0000313" key="15">
    <source>
        <dbReference type="EMBL" id="CAD7092087.1"/>
    </source>
</evidence>
<name>A0A7R8Z3K9_HERIL</name>
<dbReference type="GO" id="GO:0036064">
    <property type="term" value="C:ciliary basal body"/>
    <property type="evidence" value="ECO:0007669"/>
    <property type="project" value="TreeGrafter"/>
</dbReference>
<dbReference type="GO" id="GO:0008270">
    <property type="term" value="F:zinc ion binding"/>
    <property type="evidence" value="ECO:0007669"/>
    <property type="project" value="UniProtKB-KW"/>
</dbReference>
<evidence type="ECO:0000256" key="2">
    <source>
        <dbReference type="ARBA" id="ARBA00004120"/>
    </source>
</evidence>
<comment type="subcellular location">
    <subcellularLocation>
        <location evidence="2">Cytoplasm</location>
        <location evidence="2">Cytoskeleton</location>
        <location evidence="2">Cilium basal body</location>
    </subcellularLocation>
    <subcellularLocation>
        <location evidence="1">Cytoplasm</location>
        <location evidence="1">Cytoskeleton</location>
        <location evidence="1">Microtubule organizing center</location>
        <location evidence="1">Centrosome</location>
        <location evidence="1">Centriole</location>
    </subcellularLocation>
</comment>
<evidence type="ECO:0000256" key="4">
    <source>
        <dbReference type="ARBA" id="ARBA00022490"/>
    </source>
</evidence>
<feature type="compositionally biased region" description="Basic and acidic residues" evidence="13">
    <location>
        <begin position="493"/>
        <end position="513"/>
    </location>
</feature>
<feature type="compositionally biased region" description="Polar residues" evidence="13">
    <location>
        <begin position="714"/>
        <end position="723"/>
    </location>
</feature>
<comment type="similarity">
    <text evidence="3">Belongs to the DZIP C2H2-type zinc-finger protein family.</text>
</comment>
<dbReference type="EMBL" id="LR899014">
    <property type="protein sequence ID" value="CAD7092087.1"/>
    <property type="molecule type" value="Genomic_DNA"/>
</dbReference>
<organism evidence="15 16">
    <name type="scientific">Hermetia illucens</name>
    <name type="common">Black soldier fly</name>
    <dbReference type="NCBI Taxonomy" id="343691"/>
    <lineage>
        <taxon>Eukaryota</taxon>
        <taxon>Metazoa</taxon>
        <taxon>Ecdysozoa</taxon>
        <taxon>Arthropoda</taxon>
        <taxon>Hexapoda</taxon>
        <taxon>Insecta</taxon>
        <taxon>Pterygota</taxon>
        <taxon>Neoptera</taxon>
        <taxon>Endopterygota</taxon>
        <taxon>Diptera</taxon>
        <taxon>Brachycera</taxon>
        <taxon>Stratiomyomorpha</taxon>
        <taxon>Stratiomyidae</taxon>
        <taxon>Hermetiinae</taxon>
        <taxon>Hermetia</taxon>
    </lineage>
</organism>
<keyword evidence="10" id="KW-0966">Cell projection</keyword>
<evidence type="ECO:0000256" key="13">
    <source>
        <dbReference type="SAM" id="MobiDB-lite"/>
    </source>
</evidence>
<evidence type="ECO:0000259" key="14">
    <source>
        <dbReference type="PROSITE" id="PS50157"/>
    </source>
</evidence>
<keyword evidence="6 11" id="KW-0863">Zinc-finger</keyword>
<keyword evidence="16" id="KW-1185">Reference proteome</keyword>
<evidence type="ECO:0000313" key="16">
    <source>
        <dbReference type="Proteomes" id="UP000594454"/>
    </source>
</evidence>
<feature type="compositionally biased region" description="Basic and acidic residues" evidence="13">
    <location>
        <begin position="661"/>
        <end position="678"/>
    </location>
</feature>
<proteinExistence type="inferred from homology"/>
<keyword evidence="8 12" id="KW-0175">Coiled coil</keyword>
<dbReference type="AlphaFoldDB" id="A0A7R8Z3K9"/>
<evidence type="ECO:0000256" key="3">
    <source>
        <dbReference type="ARBA" id="ARBA00009131"/>
    </source>
</evidence>
<feature type="coiled-coil region" evidence="12">
    <location>
        <begin position="103"/>
        <end position="141"/>
    </location>
</feature>
<dbReference type="GO" id="GO:0005814">
    <property type="term" value="C:centriole"/>
    <property type="evidence" value="ECO:0007669"/>
    <property type="project" value="UniProtKB-SubCell"/>
</dbReference>
<dbReference type="Pfam" id="PF25977">
    <property type="entry name" value="DZIP1"/>
    <property type="match status" value="1"/>
</dbReference>
<evidence type="ECO:0000256" key="8">
    <source>
        <dbReference type="ARBA" id="ARBA00023054"/>
    </source>
</evidence>
<dbReference type="InterPro" id="IPR032714">
    <property type="entry name" value="DZIP1_N"/>
</dbReference>
<protein>
    <recommendedName>
        <fullName evidence="14">C2H2-type domain-containing protein</fullName>
    </recommendedName>
</protein>
<feature type="compositionally biased region" description="Low complexity" evidence="13">
    <location>
        <begin position="797"/>
        <end position="806"/>
    </location>
</feature>
<dbReference type="Proteomes" id="UP000594454">
    <property type="component" value="Chromosome 6"/>
</dbReference>
<feature type="coiled-coil region" evidence="12">
    <location>
        <begin position="187"/>
        <end position="214"/>
    </location>
</feature>
<dbReference type="InterPro" id="IPR051241">
    <property type="entry name" value="DZIP_RILPL"/>
</dbReference>
<dbReference type="Pfam" id="PF13815">
    <property type="entry name" value="Dzip-like_N"/>
    <property type="match status" value="1"/>
</dbReference>
<dbReference type="InterPro" id="IPR013087">
    <property type="entry name" value="Znf_C2H2_type"/>
</dbReference>
<keyword evidence="7" id="KW-0862">Zinc</keyword>
<feature type="region of interest" description="Disordered" evidence="13">
    <location>
        <begin position="452"/>
        <end position="548"/>
    </location>
</feature>
<feature type="region of interest" description="Disordered" evidence="13">
    <location>
        <begin position="625"/>
        <end position="691"/>
    </location>
</feature>
<dbReference type="GO" id="GO:0060271">
    <property type="term" value="P:cilium assembly"/>
    <property type="evidence" value="ECO:0007669"/>
    <property type="project" value="TreeGrafter"/>
</dbReference>